<gene>
    <name evidence="1" type="ORF">AT959_08515</name>
</gene>
<dbReference type="Proteomes" id="UP000070186">
    <property type="component" value="Unassembled WGS sequence"/>
</dbReference>
<evidence type="ECO:0000313" key="2">
    <source>
        <dbReference type="Proteomes" id="UP000070186"/>
    </source>
</evidence>
<dbReference type="EMBL" id="LODL01000019">
    <property type="protein sequence ID" value="KXB30765.1"/>
    <property type="molecule type" value="Genomic_DNA"/>
</dbReference>
<comment type="caution">
    <text evidence="1">The sequence shown here is derived from an EMBL/GenBank/DDBJ whole genome shotgun (WGS) entry which is preliminary data.</text>
</comment>
<accession>A0A133XIJ1</accession>
<dbReference type="RefSeq" id="WP_066882564.1">
    <property type="nucleotide sequence ID" value="NZ_LODL01000019.1"/>
</dbReference>
<evidence type="ECO:0000313" key="1">
    <source>
        <dbReference type="EMBL" id="KXB30765.1"/>
    </source>
</evidence>
<dbReference type="STRING" id="281362.AT959_08515"/>
<reference evidence="1 2" key="1">
    <citation type="submission" date="2015-12" db="EMBL/GenBank/DDBJ databases">
        <title>Nitrous oxide reduction kinetics distinguish bacteria harboring typical versus atypical NosZ.</title>
        <authorList>
            <person name="Yoon S."/>
            <person name="Nissen S."/>
            <person name="Park D."/>
            <person name="Sanford R.A."/>
            <person name="Loeffler F.E."/>
        </authorList>
    </citation>
    <scope>NUCLEOTIDE SEQUENCE [LARGE SCALE GENOMIC DNA]</scope>
    <source>
        <strain evidence="1 2">ATCC BAA-841</strain>
    </source>
</reference>
<dbReference type="AlphaFoldDB" id="A0A133XIJ1"/>
<keyword evidence="2" id="KW-1185">Reference proteome</keyword>
<organism evidence="1 2">
    <name type="scientific">Dechloromonas denitrificans</name>
    <dbReference type="NCBI Taxonomy" id="281362"/>
    <lineage>
        <taxon>Bacteria</taxon>
        <taxon>Pseudomonadati</taxon>
        <taxon>Pseudomonadota</taxon>
        <taxon>Betaproteobacteria</taxon>
        <taxon>Rhodocyclales</taxon>
        <taxon>Azonexaceae</taxon>
        <taxon>Dechloromonas</taxon>
    </lineage>
</organism>
<proteinExistence type="predicted"/>
<protein>
    <submittedName>
        <fullName evidence="1">Uncharacterized protein</fullName>
    </submittedName>
</protein>
<name>A0A133XIJ1_9RHOO</name>
<sequence length="65" mass="7145">MNVPKLLPWIARKAGIDDELARSLWQAAAGESERMYGGRDSAAFCATAMNRFIELIKNEAPHLAA</sequence>